<protein>
    <submittedName>
        <fullName evidence="2">Uncharacterized protein</fullName>
    </submittedName>
</protein>
<dbReference type="Proteomes" id="UP001433268">
    <property type="component" value="Unassembled WGS sequence"/>
</dbReference>
<dbReference type="RefSeq" id="XP_066671190.1">
    <property type="nucleotide sequence ID" value="XM_066807572.1"/>
</dbReference>
<reference evidence="2 3" key="1">
    <citation type="submission" date="2023-01" db="EMBL/GenBank/DDBJ databases">
        <title>Analysis of 21 Apiospora genomes using comparative genomics revels a genus with tremendous synthesis potential of carbohydrate active enzymes and secondary metabolites.</title>
        <authorList>
            <person name="Sorensen T."/>
        </authorList>
    </citation>
    <scope>NUCLEOTIDE SEQUENCE [LARGE SCALE GENOMIC DNA]</scope>
    <source>
        <strain evidence="2 3">CBS 114990</strain>
    </source>
</reference>
<dbReference type="EMBL" id="JAQQWN010000004">
    <property type="protein sequence ID" value="KAK8088296.1"/>
    <property type="molecule type" value="Genomic_DNA"/>
</dbReference>
<evidence type="ECO:0000256" key="1">
    <source>
        <dbReference type="SAM" id="MobiDB-lite"/>
    </source>
</evidence>
<sequence length="138" mass="16461">MRVADSDALRRVFTLEELQADDEYRKTLVTFYQAELEKREQKHRREEQEQQWQEQEQRQQQQQPNGYYSEAPVAVAASFQPPMVMEPAPYCGQCKQQQQQQEQQQEQPYVPFGCVPVSAAAFLPPFLHRFGRWRPWEL</sequence>
<proteinExistence type="predicted"/>
<evidence type="ECO:0000313" key="3">
    <source>
        <dbReference type="Proteomes" id="UP001433268"/>
    </source>
</evidence>
<dbReference type="GeneID" id="92040632"/>
<evidence type="ECO:0000313" key="2">
    <source>
        <dbReference type="EMBL" id="KAK8088296.1"/>
    </source>
</evidence>
<accession>A0ABR1WYQ3</accession>
<gene>
    <name evidence="2" type="ORF">PG997_003257</name>
</gene>
<feature type="compositionally biased region" description="Low complexity" evidence="1">
    <location>
        <begin position="50"/>
        <end position="63"/>
    </location>
</feature>
<comment type="caution">
    <text evidence="2">The sequence shown here is derived from an EMBL/GenBank/DDBJ whole genome shotgun (WGS) entry which is preliminary data.</text>
</comment>
<organism evidence="2 3">
    <name type="scientific">Apiospora hydei</name>
    <dbReference type="NCBI Taxonomy" id="1337664"/>
    <lineage>
        <taxon>Eukaryota</taxon>
        <taxon>Fungi</taxon>
        <taxon>Dikarya</taxon>
        <taxon>Ascomycota</taxon>
        <taxon>Pezizomycotina</taxon>
        <taxon>Sordariomycetes</taxon>
        <taxon>Xylariomycetidae</taxon>
        <taxon>Amphisphaeriales</taxon>
        <taxon>Apiosporaceae</taxon>
        <taxon>Apiospora</taxon>
    </lineage>
</organism>
<feature type="compositionally biased region" description="Basic and acidic residues" evidence="1">
    <location>
        <begin position="39"/>
        <end position="48"/>
    </location>
</feature>
<keyword evidence="3" id="KW-1185">Reference proteome</keyword>
<name>A0ABR1WYQ3_9PEZI</name>
<feature type="region of interest" description="Disordered" evidence="1">
    <location>
        <begin position="39"/>
        <end position="72"/>
    </location>
</feature>